<evidence type="ECO:0000313" key="2">
    <source>
        <dbReference type="Proteomes" id="UP000077881"/>
    </source>
</evidence>
<dbReference type="Proteomes" id="UP000077881">
    <property type="component" value="Unassembled WGS sequence"/>
</dbReference>
<evidence type="ECO:0000313" key="1">
    <source>
        <dbReference type="EMBL" id="OAK73509.1"/>
    </source>
</evidence>
<dbReference type="PANTHER" id="PTHR36848">
    <property type="entry name" value="DNA-BINDING PROTEIN (PUTATIVE SECRETED PROTEIN)-RELATED"/>
    <property type="match status" value="1"/>
</dbReference>
<sequence>MDIKMIEQFQNPGMEFRGKPFWAWNGKLEEKELLRQIDILKEMGFGGFFMHSRTGLVTEYLSDEWFHLINTCADRAKELGMEAWLYDEDRWPSGTAGGEVTKNPEYRLKFIRLKVLSIEDFQWDKRVFAAFICRLEDGINYYDCIQLKKGDLPPPEEGKSILAFSIEEMEKESFYNGYTYVDTMNREATEYYLQLTHEKYKQFSGDRFGSSIKGIFTDEPHRGAVMNGFGIQNEDPGYLTPWTPKLFAEYQRKFGIDLVENLPELFLRKNGEKVSYVKWCYVELLQELFLQNYAKPYLEWCQENGLQVTGHVLHEDNLTSQVALSGSVMRYYEYMDLPGIDLLSEHNVSFWVVKQLSSVARQLGKPWMLSELYGCTGWQMGFQGHKEVGDWQSLFGINVRCHHLSWYTMEGEAKRDFPASIHFQSGWWKEYKAVEDYFSRLGFMLQLGKPECDVLVIHPVESVWCQVYPNWSKTLMTQSEDVIELEKTFSELFFSLAGHQIDFDYGDEEMISRLYSIDHDESGFPLLTIGQAAYKTIVVGKMTTIRKTTLSILKEFMNAGGHVIFAGETPAFVDAKPSDEVIKLANQAIQIAFDGEQIAKSCLSVISPSLQIKDPESNAVISDIFCQVRKTAEQTIFVLLNKNRDVSYENVSVRLFGNGSVEEWDCLSGKRWKIKGRKSDGDIEFKLDFCPSDLHVLVFQHKHEENALPIKDSYKVIATERIENSLSYQLNEPNVCVLDRARFQFQSLKQQEEKDILKIDQTIRRHLGLKLRSGEMIQPWYINKQSKNKDHLYGPLFLHYDFEIDWIPAMGIELVLEQPECFKIKLNNEEINNPELNGWWIDPCFKRVKLSSEQLRIGKNTITLTTMFRQGCNLEAIYLIGNFGVKIDNVKKTVTKLPEKLKIGDITKQGLPFYSGSISYELDIVKPEADEERILLCLEDFAAACVKLSNHKESILLPWQPYEYDITKMISKNSKINLELILTRRNTFGPLHQIPIHTPSYGPLNFITEGDQFSEEYKLIPSGLLTSPQIRRAYSYQSQVKTNME</sequence>
<gene>
    <name evidence="1" type="ORF">ABB05_06640</name>
</gene>
<dbReference type="PATRIC" id="fig|217031.6.peg.1440"/>
<dbReference type="InterPro" id="IPR053161">
    <property type="entry name" value="Ulvan_degrading_GH"/>
</dbReference>
<accession>A0A178A116</accession>
<proteinExistence type="predicted"/>
<comment type="caution">
    <text evidence="1">The sequence shown here is derived from an EMBL/GenBank/DDBJ whole genome shotgun (WGS) entry which is preliminary data.</text>
</comment>
<dbReference type="OrthoDB" id="9761519at2"/>
<dbReference type="AlphaFoldDB" id="A0A178A116"/>
<dbReference type="PANTHER" id="PTHR36848:SF2">
    <property type="entry name" value="SECRETED PROTEIN"/>
    <property type="match status" value="1"/>
</dbReference>
<dbReference type="STRING" id="217031.ABB05_06640"/>
<reference evidence="1 2" key="1">
    <citation type="submission" date="2015-05" db="EMBL/GenBank/DDBJ databases">
        <title>Comparison of genome.</title>
        <authorList>
            <person name="Zheng Z."/>
            <person name="Sun M."/>
        </authorList>
    </citation>
    <scope>NUCLEOTIDE SEQUENCE [LARGE SCALE GENOMIC DNA]</scope>
    <source>
        <strain evidence="1 2">G25-74</strain>
    </source>
</reference>
<dbReference type="EMBL" id="LDJR01000031">
    <property type="protein sequence ID" value="OAK73509.1"/>
    <property type="molecule type" value="Genomic_DNA"/>
</dbReference>
<dbReference type="RefSeq" id="WP_057987080.1">
    <property type="nucleotide sequence ID" value="NZ_LDJR01000031.1"/>
</dbReference>
<organism evidence="1 2">
    <name type="scientific">Lederbergia galactosidilytica</name>
    <dbReference type="NCBI Taxonomy" id="217031"/>
    <lineage>
        <taxon>Bacteria</taxon>
        <taxon>Bacillati</taxon>
        <taxon>Bacillota</taxon>
        <taxon>Bacilli</taxon>
        <taxon>Bacillales</taxon>
        <taxon>Bacillaceae</taxon>
        <taxon>Lederbergia</taxon>
    </lineage>
</organism>
<keyword evidence="2" id="KW-1185">Reference proteome</keyword>
<name>A0A178A116_9BACI</name>
<protein>
    <submittedName>
        <fullName evidence="1">Uncharacterized protein</fullName>
    </submittedName>
</protein>
<dbReference type="Pfam" id="PF17132">
    <property type="entry name" value="Glyco_hydro_106"/>
    <property type="match status" value="1"/>
</dbReference>